<dbReference type="GO" id="GO:0003964">
    <property type="term" value="F:RNA-directed DNA polymerase activity"/>
    <property type="evidence" value="ECO:0007669"/>
    <property type="project" value="UniProtKB-KW"/>
</dbReference>
<protein>
    <submittedName>
        <fullName evidence="3">Reverse transcriptase domain-containing protein</fullName>
    </submittedName>
</protein>
<reference evidence="3" key="2">
    <citation type="submission" date="2022-01" db="EMBL/GenBank/DDBJ databases">
        <authorList>
            <person name="Yamashiro T."/>
            <person name="Shiraishi A."/>
            <person name="Satake H."/>
            <person name="Nakayama K."/>
        </authorList>
    </citation>
    <scope>NUCLEOTIDE SEQUENCE</scope>
</reference>
<evidence type="ECO:0000313" key="4">
    <source>
        <dbReference type="Proteomes" id="UP001151760"/>
    </source>
</evidence>
<keyword evidence="3" id="KW-0548">Nucleotidyltransferase</keyword>
<dbReference type="EMBL" id="BQNB010013448">
    <property type="protein sequence ID" value="GJT16107.1"/>
    <property type="molecule type" value="Genomic_DNA"/>
</dbReference>
<proteinExistence type="predicted"/>
<comment type="caution">
    <text evidence="3">The sequence shown here is derived from an EMBL/GenBank/DDBJ whole genome shotgun (WGS) entry which is preliminary data.</text>
</comment>
<evidence type="ECO:0000256" key="1">
    <source>
        <dbReference type="SAM" id="MobiDB-lite"/>
    </source>
</evidence>
<feature type="region of interest" description="Disordered" evidence="1">
    <location>
        <begin position="343"/>
        <end position="370"/>
    </location>
</feature>
<gene>
    <name evidence="3" type="ORF">Tco_0874813</name>
</gene>
<keyword evidence="4" id="KW-1185">Reference proteome</keyword>
<organism evidence="3 4">
    <name type="scientific">Tanacetum coccineum</name>
    <dbReference type="NCBI Taxonomy" id="301880"/>
    <lineage>
        <taxon>Eukaryota</taxon>
        <taxon>Viridiplantae</taxon>
        <taxon>Streptophyta</taxon>
        <taxon>Embryophyta</taxon>
        <taxon>Tracheophyta</taxon>
        <taxon>Spermatophyta</taxon>
        <taxon>Magnoliopsida</taxon>
        <taxon>eudicotyledons</taxon>
        <taxon>Gunneridae</taxon>
        <taxon>Pentapetalae</taxon>
        <taxon>asterids</taxon>
        <taxon>campanulids</taxon>
        <taxon>Asterales</taxon>
        <taxon>Asteraceae</taxon>
        <taxon>Asteroideae</taxon>
        <taxon>Anthemideae</taxon>
        <taxon>Anthemidinae</taxon>
        <taxon>Tanacetum</taxon>
    </lineage>
</organism>
<dbReference type="PANTHER" id="PTHR34072:SF57">
    <property type="entry name" value="RNA-DIRECTED DNA POLYMERASE"/>
    <property type="match status" value="1"/>
</dbReference>
<feature type="compositionally biased region" description="Basic and acidic residues" evidence="1">
    <location>
        <begin position="359"/>
        <end position="368"/>
    </location>
</feature>
<evidence type="ECO:0000313" key="3">
    <source>
        <dbReference type="EMBL" id="GJT16107.1"/>
    </source>
</evidence>
<name>A0ABQ5BQN8_9ASTR</name>
<dbReference type="InterPro" id="IPR041577">
    <property type="entry name" value="RT_RNaseH_2"/>
</dbReference>
<dbReference type="Pfam" id="PF17919">
    <property type="entry name" value="RT_RNaseH_2"/>
    <property type="match status" value="1"/>
</dbReference>
<dbReference type="Proteomes" id="UP001151760">
    <property type="component" value="Unassembled WGS sequence"/>
</dbReference>
<accession>A0ABQ5BQN8</accession>
<reference evidence="3" key="1">
    <citation type="journal article" date="2022" name="Int. J. Mol. Sci.">
        <title>Draft Genome of Tanacetum Coccineum: Genomic Comparison of Closely Related Tanacetum-Family Plants.</title>
        <authorList>
            <person name="Yamashiro T."/>
            <person name="Shiraishi A."/>
            <person name="Nakayama K."/>
            <person name="Satake H."/>
        </authorList>
    </citation>
    <scope>NUCLEOTIDE SEQUENCE</scope>
</reference>
<feature type="domain" description="Reverse transcriptase/retrotransposon-derived protein RNase H-like" evidence="2">
    <location>
        <begin position="292"/>
        <end position="364"/>
    </location>
</feature>
<dbReference type="InterPro" id="IPR043502">
    <property type="entry name" value="DNA/RNA_pol_sf"/>
</dbReference>
<keyword evidence="3" id="KW-0695">RNA-directed DNA polymerase</keyword>
<dbReference type="PANTHER" id="PTHR34072">
    <property type="entry name" value="ENZYMATIC POLYPROTEIN-RELATED"/>
    <property type="match status" value="1"/>
</dbReference>
<dbReference type="SUPFAM" id="SSF56672">
    <property type="entry name" value="DNA/RNA polymerases"/>
    <property type="match status" value="1"/>
</dbReference>
<sequence length="655" mass="74879">MADDRPMAEQLQAPTGGFESAIVVPIINAQNFELKSSLINLVQNRIFRGGNDEEPHAHIRHFESITNNQRTDVPNTTIKLILFPFSLDGVAKTWLDKEPPNSISLCGMRDAEVSTNVLHLFFFLHHLTSNIPTNGSGLEIRWTVTVRNEMILTRKNMMKALVPTPTPIKAVEERCTTCGSNHSYNVCPMTRGGYEYPVYHDNFQQFQQTASVGNFVQNGNSGYRPPNLANQIRPPGFNQQNNNRNVNANQGYNRTGNNGNQVNHGANSGLTQQAQAYQAPRYSLLFCSDGGKQAFNDLRKKLIESPILVVPNWDYDFEIMCDASDFALGAVLGQRKDKHFHPIHYARKDYKDKKKQKQSKTDKERKNLVPDAESSQHCIAVDVWNRGRELQRLLLAEEKFLKIKQVVEEEQTQPEYLQALLQSLLKDLQILNEIQPLKQDISNQIQKDQRKKIEDMSIEEMIHEQQLVDREIKEIINDLGYKRFRGEEIDEEYERDCEIRIQKLKQDFNIWGSEVRKKEKAYEDEKYAAACRYMLSVTCDDDDDDNLGFYAVHPNTIHIPVSQNVEPKDSLIMGDGHINTTPETETNSVETLVSNPSESDDFSLGECDLFDIDDSYYEKSTSRLAHLAPLSPEIVEVCVDDDDTDDDRCRFFDCG</sequence>
<evidence type="ECO:0000259" key="2">
    <source>
        <dbReference type="Pfam" id="PF17919"/>
    </source>
</evidence>
<keyword evidence="3" id="KW-0808">Transferase</keyword>